<feature type="compositionally biased region" description="Polar residues" evidence="1">
    <location>
        <begin position="29"/>
        <end position="42"/>
    </location>
</feature>
<feature type="region of interest" description="Disordered" evidence="1">
    <location>
        <begin position="1"/>
        <end position="42"/>
    </location>
</feature>
<gene>
    <name evidence="2" type="ORF">OCTVUL_1B009509</name>
</gene>
<accession>A0AA36FF66</accession>
<reference evidence="2" key="1">
    <citation type="submission" date="2023-08" db="EMBL/GenBank/DDBJ databases">
        <authorList>
            <person name="Alioto T."/>
            <person name="Alioto T."/>
            <person name="Gomez Garrido J."/>
        </authorList>
    </citation>
    <scope>NUCLEOTIDE SEQUENCE</scope>
</reference>
<organism evidence="2 3">
    <name type="scientific">Octopus vulgaris</name>
    <name type="common">Common octopus</name>
    <dbReference type="NCBI Taxonomy" id="6645"/>
    <lineage>
        <taxon>Eukaryota</taxon>
        <taxon>Metazoa</taxon>
        <taxon>Spiralia</taxon>
        <taxon>Lophotrochozoa</taxon>
        <taxon>Mollusca</taxon>
        <taxon>Cephalopoda</taxon>
        <taxon>Coleoidea</taxon>
        <taxon>Octopodiformes</taxon>
        <taxon>Octopoda</taxon>
        <taxon>Incirrata</taxon>
        <taxon>Octopodidae</taxon>
        <taxon>Octopus</taxon>
    </lineage>
</organism>
<evidence type="ECO:0000313" key="3">
    <source>
        <dbReference type="Proteomes" id="UP001162480"/>
    </source>
</evidence>
<name>A0AA36FF66_OCTVU</name>
<dbReference type="EMBL" id="OX597832">
    <property type="protein sequence ID" value="CAI9736776.1"/>
    <property type="molecule type" value="Genomic_DNA"/>
</dbReference>
<proteinExistence type="predicted"/>
<evidence type="ECO:0000313" key="2">
    <source>
        <dbReference type="EMBL" id="CAI9736776.1"/>
    </source>
</evidence>
<feature type="compositionally biased region" description="Polar residues" evidence="1">
    <location>
        <begin position="11"/>
        <end position="20"/>
    </location>
</feature>
<dbReference type="Proteomes" id="UP001162480">
    <property type="component" value="Chromosome 19"/>
</dbReference>
<keyword evidence="3" id="KW-1185">Reference proteome</keyword>
<evidence type="ECO:0000256" key="1">
    <source>
        <dbReference type="SAM" id="MobiDB-lite"/>
    </source>
</evidence>
<protein>
    <submittedName>
        <fullName evidence="2">Uncharacterized protein</fullName>
    </submittedName>
</protein>
<dbReference type="AlphaFoldDB" id="A0AA36FF66"/>
<sequence>MLRLTILDDNSWPQSTTSTEQKLDHKDGSASSESIPENNSHRNSFRFSLPLRVNGYHLQRCDMPVAVY</sequence>